<gene>
    <name evidence="2" type="ORF">HOV93_50050</name>
</gene>
<feature type="transmembrane region" description="Helical" evidence="1">
    <location>
        <begin position="38"/>
        <end position="57"/>
    </location>
</feature>
<keyword evidence="1" id="KW-0812">Transmembrane</keyword>
<dbReference type="Proteomes" id="UP000551616">
    <property type="component" value="Unassembled WGS sequence"/>
</dbReference>
<evidence type="ECO:0000256" key="1">
    <source>
        <dbReference type="SAM" id="Phobius"/>
    </source>
</evidence>
<proteinExistence type="predicted"/>
<comment type="caution">
    <text evidence="2">The sequence shown here is derived from an EMBL/GenBank/DDBJ whole genome shotgun (WGS) entry which is preliminary data.</text>
</comment>
<name>A0A7V9A9U3_9BACT</name>
<sequence>MKVLGYILVILGGLMAMSGLKLVFTEYDLNDSHDISKAAGSLGVSVAMIAIGGYLAFSKSGKDKPGKE</sequence>
<evidence type="ECO:0000313" key="3">
    <source>
        <dbReference type="Proteomes" id="UP000551616"/>
    </source>
</evidence>
<evidence type="ECO:0000313" key="2">
    <source>
        <dbReference type="EMBL" id="MBA2117802.1"/>
    </source>
</evidence>
<keyword evidence="1" id="KW-1133">Transmembrane helix</keyword>
<organism evidence="2 3">
    <name type="scientific">Bremerella alba</name>
    <dbReference type="NCBI Taxonomy" id="980252"/>
    <lineage>
        <taxon>Bacteria</taxon>
        <taxon>Pseudomonadati</taxon>
        <taxon>Planctomycetota</taxon>
        <taxon>Planctomycetia</taxon>
        <taxon>Pirellulales</taxon>
        <taxon>Pirellulaceae</taxon>
        <taxon>Bremerella</taxon>
    </lineage>
</organism>
<keyword evidence="1" id="KW-0472">Membrane</keyword>
<dbReference type="EMBL" id="JABRWO010000020">
    <property type="protein sequence ID" value="MBA2117802.1"/>
    <property type="molecule type" value="Genomic_DNA"/>
</dbReference>
<accession>A0A7V9A9U3</accession>
<evidence type="ECO:0008006" key="4">
    <source>
        <dbReference type="Google" id="ProtNLM"/>
    </source>
</evidence>
<keyword evidence="3" id="KW-1185">Reference proteome</keyword>
<dbReference type="AlphaFoldDB" id="A0A7V9A9U3"/>
<protein>
    <recommendedName>
        <fullName evidence="4">DUF3185 family protein</fullName>
    </recommendedName>
</protein>
<reference evidence="2 3" key="1">
    <citation type="submission" date="2020-05" db="EMBL/GenBank/DDBJ databases">
        <title>Bremerella alba sp. nov., a novel planctomycete isolated from the surface of the macroalga Fucus spiralis.</title>
        <authorList>
            <person name="Godinho O."/>
            <person name="Botelho R."/>
            <person name="Albuquerque L."/>
            <person name="Wiegand S."/>
            <person name="Da Costa M.S."/>
            <person name="Lobo-Da-Cunha A."/>
            <person name="Jogler C."/>
            <person name="Lage O.M."/>
        </authorList>
    </citation>
    <scope>NUCLEOTIDE SEQUENCE [LARGE SCALE GENOMIC DNA]</scope>
    <source>
        <strain evidence="2 3">FF15</strain>
    </source>
</reference>
<dbReference type="RefSeq" id="WP_207399162.1">
    <property type="nucleotide sequence ID" value="NZ_JABRWO010000020.1"/>
</dbReference>